<evidence type="ECO:0000313" key="7">
    <source>
        <dbReference type="Proteomes" id="UP000030624"/>
    </source>
</evidence>
<keyword evidence="2" id="KW-0963">Cytoplasm</keyword>
<dbReference type="STRING" id="565033.GACE_1823"/>
<evidence type="ECO:0000256" key="1">
    <source>
        <dbReference type="ARBA" id="ARBA00004496"/>
    </source>
</evidence>
<dbReference type="GeneID" id="24798400"/>
<dbReference type="AlphaFoldDB" id="A0A0A7GIX4"/>
<evidence type="ECO:0000313" key="6">
    <source>
        <dbReference type="EMBL" id="AIY90851.1"/>
    </source>
</evidence>
<dbReference type="Pfam" id="PF06723">
    <property type="entry name" value="MreB_Mbl"/>
    <property type="match status" value="1"/>
</dbReference>
<dbReference type="SUPFAM" id="SSF53067">
    <property type="entry name" value="Actin-like ATPase domain"/>
    <property type="match status" value="2"/>
</dbReference>
<dbReference type="EMBL" id="CP009552">
    <property type="protein sequence ID" value="AIY90851.1"/>
    <property type="molecule type" value="Genomic_DNA"/>
</dbReference>
<dbReference type="eggNOG" id="arCOG03061">
    <property type="taxonomic scope" value="Archaea"/>
</dbReference>
<evidence type="ECO:0000256" key="4">
    <source>
        <dbReference type="ARBA" id="ARBA00022840"/>
    </source>
</evidence>
<accession>A0A0A7GIX4</accession>
<organism evidence="6 7">
    <name type="scientific">Geoglobus acetivorans</name>
    <dbReference type="NCBI Taxonomy" id="565033"/>
    <lineage>
        <taxon>Archaea</taxon>
        <taxon>Methanobacteriati</taxon>
        <taxon>Methanobacteriota</taxon>
        <taxon>Archaeoglobi</taxon>
        <taxon>Archaeoglobales</taxon>
        <taxon>Archaeoglobaceae</taxon>
        <taxon>Geoglobus</taxon>
    </lineage>
</organism>
<protein>
    <submittedName>
        <fullName evidence="6">Rod shape-determining protein MreB</fullName>
    </submittedName>
</protein>
<evidence type="ECO:0000256" key="3">
    <source>
        <dbReference type="ARBA" id="ARBA00022741"/>
    </source>
</evidence>
<sequence>MKFVGLDIGTNYTKATADGENVIIFPSLVVYGEEKEWSLKGTDEREVYVGDEAAYMAQNMENVEVLRPLHEGRLMHGSYIELAKHALNLLGVDGGCFVTTGLPVKSSKKERAELVDELKNAIGADVLLLPQPVGSMAYMNLKTGVCIDIGFGTTDVVVLADMEYLKGDTMLVGVDKVYDTMEMTIRNRFGISITPEEMTRLLSQEGYEVGRVRGGKKIVVRKEDIQEEYNRVIEEWVERIVNRVNMLLEGLSVSLVENIVLSGGGAKLPGVYDKFAEHFRDIGEIKVPDDPVTANARGFHRLARTFRNESAAESETEKSGEADVKEKKGRKKK</sequence>
<gene>
    <name evidence="6" type="ORF">GACE_1823</name>
</gene>
<dbReference type="KEGG" id="gac:GACE_1823"/>
<dbReference type="PANTHER" id="PTHR42749">
    <property type="entry name" value="CELL SHAPE-DETERMINING PROTEIN MREB"/>
    <property type="match status" value="1"/>
</dbReference>
<dbReference type="Proteomes" id="UP000030624">
    <property type="component" value="Chromosome"/>
</dbReference>
<dbReference type="PANTHER" id="PTHR42749:SF1">
    <property type="entry name" value="CELL SHAPE-DETERMINING PROTEIN MREB"/>
    <property type="match status" value="1"/>
</dbReference>
<evidence type="ECO:0000256" key="5">
    <source>
        <dbReference type="SAM" id="MobiDB-lite"/>
    </source>
</evidence>
<feature type="compositionally biased region" description="Basic and acidic residues" evidence="5">
    <location>
        <begin position="315"/>
        <end position="326"/>
    </location>
</feature>
<evidence type="ECO:0000256" key="2">
    <source>
        <dbReference type="ARBA" id="ARBA00022490"/>
    </source>
</evidence>
<name>A0A0A7GIX4_GEOAI</name>
<proteinExistence type="predicted"/>
<dbReference type="HOGENOM" id="CLU_851536_0_0_2"/>
<feature type="region of interest" description="Disordered" evidence="5">
    <location>
        <begin position="308"/>
        <end position="333"/>
    </location>
</feature>
<dbReference type="GO" id="GO:0005737">
    <property type="term" value="C:cytoplasm"/>
    <property type="evidence" value="ECO:0007669"/>
    <property type="project" value="UniProtKB-SubCell"/>
</dbReference>
<comment type="subcellular location">
    <subcellularLocation>
        <location evidence="1">Cytoplasm</location>
    </subcellularLocation>
</comment>
<reference evidence="6 7" key="1">
    <citation type="journal article" date="2015" name="Appl. Environ. Microbiol.">
        <title>The Geoglobus acetivorans genome: Fe(III) reduction, acetate utilization, autotrophic growth, and degradation of aromatic compounds in a hyperthermophilic archaeon.</title>
        <authorList>
            <person name="Mardanov A.V."/>
            <person name="Slododkina G.B."/>
            <person name="Slobodkin A.I."/>
            <person name="Beletsky A.V."/>
            <person name="Gavrilov S.N."/>
            <person name="Kublanov I.V."/>
            <person name="Bonch-Osmolovskaya E.A."/>
            <person name="Skryabin K.G."/>
            <person name="Ravin N.V."/>
        </authorList>
    </citation>
    <scope>NUCLEOTIDE SEQUENCE [LARGE SCALE GENOMIC DNA]</scope>
    <source>
        <strain evidence="6 7">SBH6</strain>
    </source>
</reference>
<dbReference type="RefSeq" id="WP_048092836.1">
    <property type="nucleotide sequence ID" value="NZ_CP009552.1"/>
</dbReference>
<dbReference type="InterPro" id="IPR056546">
    <property type="entry name" value="MreB_MamK-like"/>
</dbReference>
<dbReference type="InterPro" id="IPR043129">
    <property type="entry name" value="ATPase_NBD"/>
</dbReference>
<keyword evidence="3" id="KW-0547">Nucleotide-binding</keyword>
<dbReference type="Gene3D" id="3.30.420.40">
    <property type="match status" value="2"/>
</dbReference>
<dbReference type="GO" id="GO:0005524">
    <property type="term" value="F:ATP binding"/>
    <property type="evidence" value="ECO:0007669"/>
    <property type="project" value="UniProtKB-KW"/>
</dbReference>
<keyword evidence="4" id="KW-0067">ATP-binding</keyword>